<keyword evidence="4 6" id="KW-1133">Transmembrane helix</keyword>
<evidence type="ECO:0000256" key="2">
    <source>
        <dbReference type="ARBA" id="ARBA00008333"/>
    </source>
</evidence>
<evidence type="ECO:0000313" key="7">
    <source>
        <dbReference type="EMBL" id="PKR85149.1"/>
    </source>
</evidence>
<reference evidence="7 8" key="1">
    <citation type="submission" date="2017-11" db="EMBL/GenBank/DDBJ databases">
        <title>Bacillus camelliae sp. nov., isolated from pu'er tea.</title>
        <authorList>
            <person name="Niu L."/>
        </authorList>
    </citation>
    <scope>NUCLEOTIDE SEQUENCE [LARGE SCALE GENOMIC DNA]</scope>
    <source>
        <strain evidence="7 8">7578-1</strain>
    </source>
</reference>
<dbReference type="RefSeq" id="WP_101354128.1">
    <property type="nucleotide sequence ID" value="NZ_PIQO01000006.1"/>
</dbReference>
<feature type="transmembrane region" description="Helical" evidence="6">
    <location>
        <begin position="232"/>
        <end position="252"/>
    </location>
</feature>
<feature type="transmembrane region" description="Helical" evidence="6">
    <location>
        <begin position="119"/>
        <end position="141"/>
    </location>
</feature>
<keyword evidence="8" id="KW-1185">Reference proteome</keyword>
<keyword evidence="3 6" id="KW-0812">Transmembrane</keyword>
<dbReference type="GO" id="GO:0015093">
    <property type="term" value="F:ferrous iron transmembrane transporter activity"/>
    <property type="evidence" value="ECO:0007669"/>
    <property type="project" value="TreeGrafter"/>
</dbReference>
<evidence type="ECO:0000256" key="6">
    <source>
        <dbReference type="SAM" id="Phobius"/>
    </source>
</evidence>
<evidence type="ECO:0000256" key="3">
    <source>
        <dbReference type="ARBA" id="ARBA00022692"/>
    </source>
</evidence>
<feature type="transmembrane region" description="Helical" evidence="6">
    <location>
        <begin position="287"/>
        <end position="307"/>
    </location>
</feature>
<proteinExistence type="inferred from homology"/>
<organism evidence="7 8">
    <name type="scientific">Heyndrickxia camelliae</name>
    <dbReference type="NCBI Taxonomy" id="1707093"/>
    <lineage>
        <taxon>Bacteria</taxon>
        <taxon>Bacillati</taxon>
        <taxon>Bacillota</taxon>
        <taxon>Bacilli</taxon>
        <taxon>Bacillales</taxon>
        <taxon>Bacillaceae</taxon>
        <taxon>Heyndrickxia</taxon>
    </lineage>
</organism>
<dbReference type="AlphaFoldDB" id="A0A2N3LKT8"/>
<evidence type="ECO:0000256" key="4">
    <source>
        <dbReference type="ARBA" id="ARBA00022989"/>
    </source>
</evidence>
<gene>
    <name evidence="7" type="ORF">CWO92_10340</name>
</gene>
<accession>A0A2N3LKT8</accession>
<comment type="caution">
    <text evidence="7">The sequence shown here is derived from an EMBL/GenBank/DDBJ whole genome shotgun (WGS) entry which is preliminary data.</text>
</comment>
<dbReference type="Pfam" id="PF03239">
    <property type="entry name" value="FTR1"/>
    <property type="match status" value="1"/>
</dbReference>
<evidence type="ECO:0000313" key="8">
    <source>
        <dbReference type="Proteomes" id="UP000233440"/>
    </source>
</evidence>
<dbReference type="InterPro" id="IPR004923">
    <property type="entry name" value="FTR1/Fip1/EfeU"/>
</dbReference>
<dbReference type="PANTHER" id="PTHR31632:SF2">
    <property type="entry name" value="PLASMA MEMBRANE IRON PERMEASE"/>
    <property type="match status" value="1"/>
</dbReference>
<feature type="transmembrane region" description="Helical" evidence="6">
    <location>
        <begin position="51"/>
        <end position="74"/>
    </location>
</feature>
<sequence length="328" mass="36623">MLKRIFNMKTILIALSIIVLIGVLIWQGIYFKGNPDPTASHITPGAAVINTAILVFREGLEAILVLAAIISGLIRKKQDNYWKPISLGAGVSFVATLITWFIVVAILSSVNAPQLDIQAFTGILAVVVLLVILNWFFHKIYWTGWISLHNRKKQQYIGKDNVVTKGAFWSLFIVGLTSIYREGFEVVLFLQNLRLKVGSDIILQGTLIGLSLTMIVGVLTFLFQKKLPHKKMLVFTGVLLVMVLAVMVGETVQEMQLAGWMSTTSIGIKFPDWIGVWFCVFPNVEGLSLQAVAVIYVLGSYFLQRFLTKRKAEKKLAKLKSTTIEQHI</sequence>
<comment type="subcellular location">
    <subcellularLocation>
        <location evidence="1">Membrane</location>
        <topology evidence="1">Multi-pass membrane protein</topology>
    </subcellularLocation>
</comment>
<comment type="similarity">
    <text evidence="2">Belongs to the oxidase-dependent Fe transporter (OFeT) (TC 9.A.10.1) family.</text>
</comment>
<feature type="transmembrane region" description="Helical" evidence="6">
    <location>
        <begin position="162"/>
        <end position="181"/>
    </location>
</feature>
<dbReference type="OrthoDB" id="8215804at2"/>
<dbReference type="PANTHER" id="PTHR31632">
    <property type="entry name" value="IRON TRANSPORTER FTH1"/>
    <property type="match status" value="1"/>
</dbReference>
<dbReference type="GO" id="GO:0033573">
    <property type="term" value="C:high-affinity iron permease complex"/>
    <property type="evidence" value="ECO:0007669"/>
    <property type="project" value="InterPro"/>
</dbReference>
<evidence type="ECO:0000256" key="5">
    <source>
        <dbReference type="ARBA" id="ARBA00023136"/>
    </source>
</evidence>
<protein>
    <submittedName>
        <fullName evidence="7">Iron permease</fullName>
    </submittedName>
</protein>
<dbReference type="EMBL" id="PIQO01000006">
    <property type="protein sequence ID" value="PKR85149.1"/>
    <property type="molecule type" value="Genomic_DNA"/>
</dbReference>
<feature type="transmembrane region" description="Helical" evidence="6">
    <location>
        <begin position="12"/>
        <end position="31"/>
    </location>
</feature>
<keyword evidence="5 6" id="KW-0472">Membrane</keyword>
<feature type="transmembrane region" description="Helical" evidence="6">
    <location>
        <begin position="201"/>
        <end position="223"/>
    </location>
</feature>
<name>A0A2N3LKT8_9BACI</name>
<dbReference type="Proteomes" id="UP000233440">
    <property type="component" value="Unassembled WGS sequence"/>
</dbReference>
<evidence type="ECO:0000256" key="1">
    <source>
        <dbReference type="ARBA" id="ARBA00004141"/>
    </source>
</evidence>
<feature type="transmembrane region" description="Helical" evidence="6">
    <location>
        <begin position="86"/>
        <end position="107"/>
    </location>
</feature>